<evidence type="ECO:0000313" key="2">
    <source>
        <dbReference type="Proteomes" id="UP000006053"/>
    </source>
</evidence>
<dbReference type="EMBL" id="CP003348">
    <property type="protein sequence ID" value="AFM01691.1"/>
    <property type="molecule type" value="Genomic_DNA"/>
</dbReference>
<keyword evidence="2" id="KW-1185">Reference proteome</keyword>
<proteinExistence type="predicted"/>
<dbReference type="AlphaFoldDB" id="I4ACK6"/>
<reference evidence="2" key="1">
    <citation type="submission" date="2012-06" db="EMBL/GenBank/DDBJ databases">
        <title>Complete sequence of Desulfitobacterium dehalogenans ATCC 51507.</title>
        <authorList>
            <person name="Lucas S."/>
            <person name="Han J."/>
            <person name="Lapidus A."/>
            <person name="Cheng J.-F."/>
            <person name="Goodwin L."/>
            <person name="Pitluck S."/>
            <person name="Peters L."/>
            <person name="Ovchinnikova G."/>
            <person name="Teshima H."/>
            <person name="Detter J.C."/>
            <person name="Han C."/>
            <person name="Tapia R."/>
            <person name="Land M."/>
            <person name="Hauser L."/>
            <person name="Kyrpides N."/>
            <person name="Ivanova N."/>
            <person name="Pagani I."/>
            <person name="Kruse T."/>
            <person name="de Vos W.M."/>
            <person name="Smidt H."/>
            <person name="Woyke T."/>
        </authorList>
    </citation>
    <scope>NUCLEOTIDE SEQUENCE [LARGE SCALE GENOMIC DNA]</scope>
    <source>
        <strain evidence="2">ATCC 51507 / DSM 9161 / JW/IU-DC1</strain>
    </source>
</reference>
<dbReference type="Proteomes" id="UP000006053">
    <property type="component" value="Chromosome"/>
</dbReference>
<name>I4ACK6_DESDJ</name>
<dbReference type="InterPro" id="IPR029083">
    <property type="entry name" value="Imm32"/>
</dbReference>
<dbReference type="OrthoDB" id="9913984at2"/>
<organism evidence="1 2">
    <name type="scientific">Desulfitobacterium dehalogenans (strain ATCC 51507 / DSM 9161 / JW/IU-DC1)</name>
    <dbReference type="NCBI Taxonomy" id="756499"/>
    <lineage>
        <taxon>Bacteria</taxon>
        <taxon>Bacillati</taxon>
        <taxon>Bacillota</taxon>
        <taxon>Clostridia</taxon>
        <taxon>Eubacteriales</taxon>
        <taxon>Desulfitobacteriaceae</taxon>
        <taxon>Desulfitobacterium</taxon>
    </lineage>
</organism>
<evidence type="ECO:0000313" key="1">
    <source>
        <dbReference type="EMBL" id="AFM01691.1"/>
    </source>
</evidence>
<dbReference type="RefSeq" id="WP_014795167.1">
    <property type="nucleotide sequence ID" value="NC_018017.1"/>
</dbReference>
<dbReference type="eggNOG" id="ENOG50342XW">
    <property type="taxonomic scope" value="Bacteria"/>
</dbReference>
<dbReference type="KEGG" id="ddh:Desde_3407"/>
<sequence>MEELVFELLKTKGLVEEKDNSIANNEIEINGNEVIIKGNKRGLILLADYLVQIAISDNTKQHIHLDIDNFFDKANCEMIISKE</sequence>
<accession>I4ACK6</accession>
<gene>
    <name evidence="1" type="ordered locus">Desde_3407</name>
</gene>
<dbReference type="Pfam" id="PF15566">
    <property type="entry name" value="Imm32"/>
    <property type="match status" value="1"/>
</dbReference>
<protein>
    <submittedName>
        <fullName evidence="1">Uncharacterized protein</fullName>
    </submittedName>
</protein>
<reference evidence="1 2" key="2">
    <citation type="journal article" date="2015" name="J. Bacteriol.">
        <title>Genomic, proteomic, and biochemical analysis of the organohalide respiratory pathway in Desulfitobacterium dehalogenans.</title>
        <authorList>
            <person name="Kruse T."/>
            <person name="van de Pas B.A."/>
            <person name="Atteia A."/>
            <person name="Krab K."/>
            <person name="Hagen W.R."/>
            <person name="Goodwin L."/>
            <person name="Chain P."/>
            <person name="Boeren S."/>
            <person name="Maphosa F."/>
            <person name="Schraa G."/>
            <person name="de Vos W.M."/>
            <person name="van der Oost J."/>
            <person name="Smidt H."/>
            <person name="Stams A.J."/>
        </authorList>
    </citation>
    <scope>NUCLEOTIDE SEQUENCE [LARGE SCALE GENOMIC DNA]</scope>
    <source>
        <strain evidence="2">ATCC 51507 / DSM 9161 / JW/IU-DC1</strain>
    </source>
</reference>
<dbReference type="HOGENOM" id="CLU_2537073_0_0_9"/>